<dbReference type="InterPro" id="IPR011010">
    <property type="entry name" value="DNA_brk_join_enz"/>
</dbReference>
<dbReference type="Gene3D" id="1.10.150.130">
    <property type="match status" value="1"/>
</dbReference>
<dbReference type="GO" id="GO:0006310">
    <property type="term" value="P:DNA recombination"/>
    <property type="evidence" value="ECO:0007669"/>
    <property type="project" value="UniProtKB-KW"/>
</dbReference>
<dbReference type="EMBL" id="JABXXO010000011">
    <property type="protein sequence ID" value="KAF7763987.1"/>
    <property type="molecule type" value="Genomic_DNA"/>
</dbReference>
<dbReference type="PANTHER" id="PTHR34605">
    <property type="entry name" value="PHAGE_INTEGRASE DOMAIN-CONTAINING PROTEIN"/>
    <property type="match status" value="1"/>
</dbReference>
<dbReference type="SUPFAM" id="SSF47823">
    <property type="entry name" value="lambda integrase-like, N-terminal domain"/>
    <property type="match status" value="1"/>
</dbReference>
<dbReference type="InterPro" id="IPR010998">
    <property type="entry name" value="Integrase_recombinase_N"/>
</dbReference>
<dbReference type="Gene3D" id="1.10.443.10">
    <property type="entry name" value="Intergrase catalytic core"/>
    <property type="match status" value="1"/>
</dbReference>
<proteinExistence type="predicted"/>
<evidence type="ECO:0000256" key="2">
    <source>
        <dbReference type="ARBA" id="ARBA00023172"/>
    </source>
</evidence>
<accession>A0A8H7C795</accession>
<organism evidence="3 4">
    <name type="scientific">Agaricus bisporus var. burnettii</name>
    <dbReference type="NCBI Taxonomy" id="192524"/>
    <lineage>
        <taxon>Eukaryota</taxon>
        <taxon>Fungi</taxon>
        <taxon>Dikarya</taxon>
        <taxon>Basidiomycota</taxon>
        <taxon>Agaricomycotina</taxon>
        <taxon>Agaricomycetes</taxon>
        <taxon>Agaricomycetidae</taxon>
        <taxon>Agaricales</taxon>
        <taxon>Agaricineae</taxon>
        <taxon>Agaricaceae</taxon>
        <taxon>Agaricus</taxon>
    </lineage>
</organism>
<sequence length="366" mass="40989">MLRPHVASVNRLREWKPYKPLPSHSSEVEGEPDDPELTRVKDLRELAWDESTRAAYGSGLLAYHVFCDSGDIPEKERAPITRQVLDAFIAALAGSHSAGTINNYICGVRAWHLLHGLKWDPSKAETDLLIRGAQKIAPKSSVKEKRDPFTVKYITTLKHHLDLTLPLDAAVYACLTTAFYGTARLGELTVKSLKAFDPERHIKISDVQDVVDRNGLKSKVFHIPVTKVAKKGEDIYWSKQNGDSDPEAAFDNHIIVNSPSPNQHLFAYQHGSSTRPLTKKIFLHKLSQAAKQAGLEPKKGHAIRIGSTLEYLLRGVPLEAMKHKGRWASEAFSRYLTKHAQIIAPYMQAIPENQTPPNVEIPRLIR</sequence>
<evidence type="ECO:0000256" key="1">
    <source>
        <dbReference type="ARBA" id="ARBA00023125"/>
    </source>
</evidence>
<dbReference type="GO" id="GO:0015074">
    <property type="term" value="P:DNA integration"/>
    <property type="evidence" value="ECO:0007669"/>
    <property type="project" value="InterPro"/>
</dbReference>
<evidence type="ECO:0000313" key="3">
    <source>
        <dbReference type="EMBL" id="KAF7763987.1"/>
    </source>
</evidence>
<reference evidence="3 4" key="1">
    <citation type="journal article" name="Sci. Rep.">
        <title>Telomere-to-telomere assembled and centromere annotated genomes of the two main subspecies of the button mushroom Agaricus bisporus reveal especially polymorphic chromosome ends.</title>
        <authorList>
            <person name="Sonnenberg A.S.M."/>
            <person name="Sedaghat-Telgerd N."/>
            <person name="Lavrijssen B."/>
            <person name="Ohm R.A."/>
            <person name="Hendrickx P.M."/>
            <person name="Scholtmeijer K."/>
            <person name="Baars J.J.P."/>
            <person name="van Peer A."/>
        </authorList>
    </citation>
    <scope>NUCLEOTIDE SEQUENCE [LARGE SCALE GENOMIC DNA]</scope>
    <source>
        <strain evidence="3 4">H119_p4</strain>
    </source>
</reference>
<keyword evidence="1" id="KW-0238">DNA-binding</keyword>
<dbReference type="InterPro" id="IPR013762">
    <property type="entry name" value="Integrase-like_cat_sf"/>
</dbReference>
<evidence type="ECO:0000313" key="4">
    <source>
        <dbReference type="Proteomes" id="UP000629468"/>
    </source>
</evidence>
<name>A0A8H7C795_AGABI</name>
<dbReference type="AlphaFoldDB" id="A0A8H7C795"/>
<protein>
    <recommendedName>
        <fullName evidence="5">Tyr recombinase domain-containing protein</fullName>
    </recommendedName>
</protein>
<dbReference type="Proteomes" id="UP000629468">
    <property type="component" value="Unassembled WGS sequence"/>
</dbReference>
<evidence type="ECO:0008006" key="5">
    <source>
        <dbReference type="Google" id="ProtNLM"/>
    </source>
</evidence>
<keyword evidence="2" id="KW-0233">DNA recombination</keyword>
<comment type="caution">
    <text evidence="3">The sequence shown here is derived from an EMBL/GenBank/DDBJ whole genome shotgun (WGS) entry which is preliminary data.</text>
</comment>
<dbReference type="InterPro" id="IPR052925">
    <property type="entry name" value="Phage_Integrase-like_Recomb"/>
</dbReference>
<gene>
    <name evidence="3" type="ORF">Agabi119p4_8524</name>
</gene>
<dbReference type="PANTHER" id="PTHR34605:SF3">
    <property type="entry name" value="P CELL-TYPE AGGLUTINATION PROTEIN MAP4-LIKE-RELATED"/>
    <property type="match status" value="1"/>
</dbReference>
<dbReference type="GO" id="GO:0003677">
    <property type="term" value="F:DNA binding"/>
    <property type="evidence" value="ECO:0007669"/>
    <property type="project" value="UniProtKB-KW"/>
</dbReference>
<dbReference type="SUPFAM" id="SSF56349">
    <property type="entry name" value="DNA breaking-rejoining enzymes"/>
    <property type="match status" value="1"/>
</dbReference>